<proteinExistence type="predicted"/>
<keyword evidence="3" id="KW-1185">Reference proteome</keyword>
<sequence>MTADLSAWLDEARVDDAVFTLRPDYRAFLIAAEGLRPGPSDAASEALLADAESRATTLLADTDPADLPHVHSWREAFRSFGAKPQRTRTSVEALLRRASEGLPRVDRLTDAYNAVSVSHVVPVGGEDLDCYQGPLHLVRASGDEEFETSKAGESIIEHPAPGEVVWRDATGVTCRRWNWRQCLRTRLTETTTRGIFIIDTLAPMTSGDVEAAGDALLSALHTTSPELKAVSRLLTR</sequence>
<dbReference type="Gene3D" id="3.50.40.10">
    <property type="entry name" value="Phenylalanyl-trna Synthetase, Chain B, domain 3"/>
    <property type="match status" value="1"/>
</dbReference>
<organism evidence="2 3">
    <name type="scientific">Nocardiopsis ansamitocini</name>
    <dbReference type="NCBI Taxonomy" id="1670832"/>
    <lineage>
        <taxon>Bacteria</taxon>
        <taxon>Bacillati</taxon>
        <taxon>Actinomycetota</taxon>
        <taxon>Actinomycetes</taxon>
        <taxon>Streptosporangiales</taxon>
        <taxon>Nocardiopsidaceae</taxon>
        <taxon>Nocardiopsis</taxon>
    </lineage>
</organism>
<evidence type="ECO:0000259" key="1">
    <source>
        <dbReference type="SMART" id="SM00873"/>
    </source>
</evidence>
<dbReference type="Pfam" id="PF03483">
    <property type="entry name" value="B3_4"/>
    <property type="match status" value="1"/>
</dbReference>
<dbReference type="GO" id="GO:0003723">
    <property type="term" value="F:RNA binding"/>
    <property type="evidence" value="ECO:0007669"/>
    <property type="project" value="InterPro"/>
</dbReference>
<evidence type="ECO:0000313" key="3">
    <source>
        <dbReference type="Proteomes" id="UP001165092"/>
    </source>
</evidence>
<comment type="caution">
    <text evidence="2">The sequence shown here is derived from an EMBL/GenBank/DDBJ whole genome shotgun (WGS) entry which is preliminary data.</text>
</comment>
<dbReference type="PANTHER" id="PTHR39209">
    <property type="match status" value="1"/>
</dbReference>
<dbReference type="EMBL" id="BSQG01000007">
    <property type="protein sequence ID" value="GLU49376.1"/>
    <property type="molecule type" value="Genomic_DNA"/>
</dbReference>
<dbReference type="InterPro" id="IPR005146">
    <property type="entry name" value="B3/B4_tRNA-bd"/>
</dbReference>
<dbReference type="Proteomes" id="UP001165092">
    <property type="component" value="Unassembled WGS sequence"/>
</dbReference>
<gene>
    <name evidence="2" type="ORF">Nans01_37270</name>
</gene>
<name>A0A9W6P933_9ACTN</name>
<dbReference type="AlphaFoldDB" id="A0A9W6P933"/>
<accession>A0A9W6P933</accession>
<dbReference type="InterPro" id="IPR020825">
    <property type="entry name" value="Phe-tRNA_synthase-like_B3/B4"/>
</dbReference>
<dbReference type="SUPFAM" id="SSF56037">
    <property type="entry name" value="PheT/TilS domain"/>
    <property type="match status" value="1"/>
</dbReference>
<dbReference type="PANTHER" id="PTHR39209:SF2">
    <property type="entry name" value="CYTOPLASMIC PROTEIN"/>
    <property type="match status" value="1"/>
</dbReference>
<protein>
    <recommendedName>
        <fullName evidence="1">B3/B4 tRNA-binding domain-containing protein</fullName>
    </recommendedName>
</protein>
<evidence type="ECO:0000313" key="2">
    <source>
        <dbReference type="EMBL" id="GLU49376.1"/>
    </source>
</evidence>
<feature type="domain" description="B3/B4 tRNA-binding" evidence="1">
    <location>
        <begin position="71"/>
        <end position="225"/>
    </location>
</feature>
<dbReference type="GO" id="GO:0004826">
    <property type="term" value="F:phenylalanine-tRNA ligase activity"/>
    <property type="evidence" value="ECO:0007669"/>
    <property type="project" value="InterPro"/>
</dbReference>
<reference evidence="2" key="1">
    <citation type="submission" date="2023-02" db="EMBL/GenBank/DDBJ databases">
        <title>Nocardiopsis ansamitocini NBRC 112285.</title>
        <authorList>
            <person name="Ichikawa N."/>
            <person name="Sato H."/>
            <person name="Tonouchi N."/>
        </authorList>
    </citation>
    <scope>NUCLEOTIDE SEQUENCE</scope>
    <source>
        <strain evidence="2">NBRC 112285</strain>
    </source>
</reference>
<dbReference type="RefSeq" id="WP_285760873.1">
    <property type="nucleotide sequence ID" value="NZ_BSQG01000007.1"/>
</dbReference>
<dbReference type="SMART" id="SM00873">
    <property type="entry name" value="B3_4"/>
    <property type="match status" value="1"/>
</dbReference>